<evidence type="ECO:0000259" key="2">
    <source>
        <dbReference type="Pfam" id="PF05627"/>
    </source>
</evidence>
<dbReference type="PANTHER" id="PTHR33159">
    <property type="entry name" value="RPM1-INTERACTING PROTEIN 4 (RIN4) FAMILY PROTEIN"/>
    <property type="match status" value="1"/>
</dbReference>
<sequence length="329" mass="36749">MEQSSNVPKFGNWESQQDVPYTVYFEKARKHRSGEKLKPSDTRGNPKMPYAYTPPVQAPPFQKEVKTKASKDLEPTGSKHKQHTGREDGKMWRSDDSSLHHDTVGQKAAVVLPHQRHGGARSGSSKPELEETRGPVASRLKYELHLSREDGELRRPTDSPSRHEIVGHRAAADLNYQRNGGVNSGDKRSMRQSTGSDHSIDHSPLHPRYQAMVGGKSSGVSSPSWQKRLSSEVSHSLGPSTQRSQLRPATQGNRKPDDSTAVPKFGDWDERNPSSAEGYTHIFNKVHEEKQRVEGTVPAMVTEPSYPSGPEQYGKDHAKRCCCFPWGRK</sequence>
<feature type="compositionally biased region" description="Low complexity" evidence="1">
    <location>
        <begin position="213"/>
        <end position="224"/>
    </location>
</feature>
<feature type="region of interest" description="Disordered" evidence="1">
    <location>
        <begin position="27"/>
        <end position="276"/>
    </location>
</feature>
<proteinExistence type="predicted"/>
<protein>
    <recommendedName>
        <fullName evidence="2">RIN4 pathogenic type III effector avirulence factor Avr cleavage site domain-containing protein</fullName>
    </recommendedName>
</protein>
<keyword evidence="4" id="KW-1185">Reference proteome</keyword>
<evidence type="ECO:0000313" key="4">
    <source>
        <dbReference type="Proteomes" id="UP001227230"/>
    </source>
</evidence>
<evidence type="ECO:0000256" key="1">
    <source>
        <dbReference type="SAM" id="MobiDB-lite"/>
    </source>
</evidence>
<dbReference type="PANTHER" id="PTHR33159:SF6">
    <property type="entry name" value="RPM1-INTERACTING PROTEIN 4"/>
    <property type="match status" value="1"/>
</dbReference>
<dbReference type="Proteomes" id="UP001227230">
    <property type="component" value="Chromosome 5"/>
</dbReference>
<evidence type="ECO:0000313" key="3">
    <source>
        <dbReference type="EMBL" id="WJZ87719.1"/>
    </source>
</evidence>
<feature type="domain" description="RIN4 pathogenic type III effector avirulence factor Avr cleavage site" evidence="2">
    <location>
        <begin position="258"/>
        <end position="291"/>
    </location>
</feature>
<feature type="compositionally biased region" description="Polar residues" evidence="1">
    <location>
        <begin position="225"/>
        <end position="253"/>
    </location>
</feature>
<feature type="compositionally biased region" description="Basic and acidic residues" evidence="1">
    <location>
        <begin position="140"/>
        <end position="171"/>
    </location>
</feature>
<dbReference type="InterPro" id="IPR040387">
    <property type="entry name" value="RIN4/NOI4"/>
</dbReference>
<dbReference type="Pfam" id="PF05627">
    <property type="entry name" value="AvrRpt-cleavage"/>
    <property type="match status" value="2"/>
</dbReference>
<gene>
    <name evidence="3" type="ORF">VitviT2T_007082</name>
</gene>
<feature type="compositionally biased region" description="Basic and acidic residues" evidence="1">
    <location>
        <begin position="63"/>
        <end position="74"/>
    </location>
</feature>
<feature type="compositionally biased region" description="Basic and acidic residues" evidence="1">
    <location>
        <begin position="84"/>
        <end position="104"/>
    </location>
</feature>
<feature type="region of interest" description="Disordered" evidence="1">
    <location>
        <begin position="294"/>
        <end position="316"/>
    </location>
</feature>
<feature type="domain" description="RIN4 pathogenic type III effector avirulence factor Avr cleavage site" evidence="2">
    <location>
        <begin position="3"/>
        <end position="32"/>
    </location>
</feature>
<dbReference type="InterPro" id="IPR008700">
    <property type="entry name" value="TypeIII_avirulence_cleave"/>
</dbReference>
<dbReference type="EMBL" id="CP126652">
    <property type="protein sequence ID" value="WJZ87719.1"/>
    <property type="molecule type" value="Genomic_DNA"/>
</dbReference>
<name>A0ABY9BYN2_VITVI</name>
<reference evidence="3 4" key="1">
    <citation type="journal article" date="2023" name="Hortic Res">
        <title>The complete reference genome for grapevine (Vitis vinifera L.) genetics and breeding.</title>
        <authorList>
            <person name="Shi X."/>
            <person name="Cao S."/>
            <person name="Wang X."/>
            <person name="Huang S."/>
            <person name="Wang Y."/>
            <person name="Liu Z."/>
            <person name="Liu W."/>
            <person name="Leng X."/>
            <person name="Peng Y."/>
            <person name="Wang N."/>
            <person name="Wang Y."/>
            <person name="Ma Z."/>
            <person name="Xu X."/>
            <person name="Zhang F."/>
            <person name="Xue H."/>
            <person name="Zhong H."/>
            <person name="Wang Y."/>
            <person name="Zhang K."/>
            <person name="Velt A."/>
            <person name="Avia K."/>
            <person name="Holtgrawe D."/>
            <person name="Grimplet J."/>
            <person name="Matus J.T."/>
            <person name="Ware D."/>
            <person name="Wu X."/>
            <person name="Wang H."/>
            <person name="Liu C."/>
            <person name="Fang Y."/>
            <person name="Rustenholz C."/>
            <person name="Cheng Z."/>
            <person name="Xiao H."/>
            <person name="Zhou Y."/>
        </authorList>
    </citation>
    <scope>NUCLEOTIDE SEQUENCE [LARGE SCALE GENOMIC DNA]</scope>
    <source>
        <strain evidence="4">cv. Pinot noir / PN40024</strain>
        <tissue evidence="3">Leaf</tissue>
    </source>
</reference>
<accession>A0ABY9BYN2</accession>
<organism evidence="3 4">
    <name type="scientific">Vitis vinifera</name>
    <name type="common">Grape</name>
    <dbReference type="NCBI Taxonomy" id="29760"/>
    <lineage>
        <taxon>Eukaryota</taxon>
        <taxon>Viridiplantae</taxon>
        <taxon>Streptophyta</taxon>
        <taxon>Embryophyta</taxon>
        <taxon>Tracheophyta</taxon>
        <taxon>Spermatophyta</taxon>
        <taxon>Magnoliopsida</taxon>
        <taxon>eudicotyledons</taxon>
        <taxon>Gunneridae</taxon>
        <taxon>Pentapetalae</taxon>
        <taxon>rosids</taxon>
        <taxon>Vitales</taxon>
        <taxon>Vitaceae</taxon>
        <taxon>Viteae</taxon>
        <taxon>Vitis</taxon>
    </lineage>
</organism>